<keyword evidence="1" id="KW-0812">Transmembrane</keyword>
<protein>
    <submittedName>
        <fullName evidence="2">Uncharacterized protein</fullName>
    </submittedName>
</protein>
<evidence type="ECO:0000313" key="2">
    <source>
        <dbReference type="EMBL" id="KAH7939746.1"/>
    </source>
</evidence>
<feature type="transmembrane region" description="Helical" evidence="1">
    <location>
        <begin position="147"/>
        <end position="171"/>
    </location>
</feature>
<dbReference type="VEuPathDB" id="VectorBase:RSAN_044590"/>
<organism evidence="2 3">
    <name type="scientific">Rhipicephalus sanguineus</name>
    <name type="common">Brown dog tick</name>
    <name type="synonym">Ixodes sanguineus</name>
    <dbReference type="NCBI Taxonomy" id="34632"/>
    <lineage>
        <taxon>Eukaryota</taxon>
        <taxon>Metazoa</taxon>
        <taxon>Ecdysozoa</taxon>
        <taxon>Arthropoda</taxon>
        <taxon>Chelicerata</taxon>
        <taxon>Arachnida</taxon>
        <taxon>Acari</taxon>
        <taxon>Parasitiformes</taxon>
        <taxon>Ixodida</taxon>
        <taxon>Ixodoidea</taxon>
        <taxon>Ixodidae</taxon>
        <taxon>Rhipicephalinae</taxon>
        <taxon>Rhipicephalus</taxon>
        <taxon>Rhipicephalus</taxon>
    </lineage>
</organism>
<sequence>MHAVKAIICTVGEGAILDDMYPPDKYCDYLFYTNVIKSYGRLHAETDPRSWNVTPTDLDDLSADLDALRKQGMKHYGLLTLVALPNEFNFTILSASSFIKKLKQIQDGDRTAKTVLAIGSYDYVGNFIAKVRDYFTNVANDRGRREILLAIIIYLCLLVLIILVIVLVISATDLLKAIICTVGEGATIEDMYPPDKYCDYLFYTNVITSYDRIHAEKDPGSWHVFRRVVTKYKIMELGISFSLQNVTPNDLDDASNDLDALRREGMRHYGLLTMLASQNEFNFTVWSMKPVIKRLKEIQGGDETAKAVVAIGSYDYAGGFIAKFREYFINVVK</sequence>
<proteinExistence type="predicted"/>
<evidence type="ECO:0000313" key="3">
    <source>
        <dbReference type="Proteomes" id="UP000821837"/>
    </source>
</evidence>
<keyword evidence="1" id="KW-1133">Transmembrane helix</keyword>
<reference evidence="2" key="2">
    <citation type="submission" date="2021-09" db="EMBL/GenBank/DDBJ databases">
        <authorList>
            <person name="Jia N."/>
            <person name="Wang J."/>
            <person name="Shi W."/>
            <person name="Du L."/>
            <person name="Sun Y."/>
            <person name="Zhan W."/>
            <person name="Jiang J."/>
            <person name="Wang Q."/>
            <person name="Zhang B."/>
            <person name="Ji P."/>
            <person name="Sakyi L.B."/>
            <person name="Cui X."/>
            <person name="Yuan T."/>
            <person name="Jiang B."/>
            <person name="Yang W."/>
            <person name="Lam T.T.-Y."/>
            <person name="Chang Q."/>
            <person name="Ding S."/>
            <person name="Wang X."/>
            <person name="Zhu J."/>
            <person name="Ruan X."/>
            <person name="Zhao L."/>
            <person name="Wei J."/>
            <person name="Que T."/>
            <person name="Du C."/>
            <person name="Cheng J."/>
            <person name="Dai P."/>
            <person name="Han X."/>
            <person name="Huang E."/>
            <person name="Gao Y."/>
            <person name="Liu J."/>
            <person name="Shao H."/>
            <person name="Ye R."/>
            <person name="Li L."/>
            <person name="Wei W."/>
            <person name="Wang X."/>
            <person name="Wang C."/>
            <person name="Huo Q."/>
            <person name="Li W."/>
            <person name="Guo W."/>
            <person name="Chen H."/>
            <person name="Chen S."/>
            <person name="Zhou L."/>
            <person name="Zhou L."/>
            <person name="Ni X."/>
            <person name="Tian J."/>
            <person name="Zhou Y."/>
            <person name="Sheng Y."/>
            <person name="Liu T."/>
            <person name="Pan Y."/>
            <person name="Xia L."/>
            <person name="Li J."/>
            <person name="Zhao F."/>
            <person name="Cao W."/>
        </authorList>
    </citation>
    <scope>NUCLEOTIDE SEQUENCE</scope>
    <source>
        <strain evidence="2">Rsan-2018</strain>
        <tissue evidence="2">Larvae</tissue>
    </source>
</reference>
<dbReference type="EMBL" id="JABSTV010001254">
    <property type="protein sequence ID" value="KAH7939746.1"/>
    <property type="molecule type" value="Genomic_DNA"/>
</dbReference>
<dbReference type="Proteomes" id="UP000821837">
    <property type="component" value="Chromosome 8"/>
</dbReference>
<keyword evidence="1" id="KW-0472">Membrane</keyword>
<gene>
    <name evidence="2" type="ORF">HPB52_016853</name>
</gene>
<comment type="caution">
    <text evidence="2">The sequence shown here is derived from an EMBL/GenBank/DDBJ whole genome shotgun (WGS) entry which is preliminary data.</text>
</comment>
<keyword evidence="3" id="KW-1185">Reference proteome</keyword>
<name>A0A9D4PEY4_RHISA</name>
<dbReference type="AlphaFoldDB" id="A0A9D4PEY4"/>
<reference evidence="2" key="1">
    <citation type="journal article" date="2020" name="Cell">
        <title>Large-Scale Comparative Analyses of Tick Genomes Elucidate Their Genetic Diversity and Vector Capacities.</title>
        <authorList>
            <consortium name="Tick Genome and Microbiome Consortium (TIGMIC)"/>
            <person name="Jia N."/>
            <person name="Wang J."/>
            <person name="Shi W."/>
            <person name="Du L."/>
            <person name="Sun Y."/>
            <person name="Zhan W."/>
            <person name="Jiang J.F."/>
            <person name="Wang Q."/>
            <person name="Zhang B."/>
            <person name="Ji P."/>
            <person name="Bell-Sakyi L."/>
            <person name="Cui X.M."/>
            <person name="Yuan T.T."/>
            <person name="Jiang B.G."/>
            <person name="Yang W.F."/>
            <person name="Lam T.T."/>
            <person name="Chang Q.C."/>
            <person name="Ding S.J."/>
            <person name="Wang X.J."/>
            <person name="Zhu J.G."/>
            <person name="Ruan X.D."/>
            <person name="Zhao L."/>
            <person name="Wei J.T."/>
            <person name="Ye R.Z."/>
            <person name="Que T.C."/>
            <person name="Du C.H."/>
            <person name="Zhou Y.H."/>
            <person name="Cheng J.X."/>
            <person name="Dai P.F."/>
            <person name="Guo W.B."/>
            <person name="Han X.H."/>
            <person name="Huang E.J."/>
            <person name="Li L.F."/>
            <person name="Wei W."/>
            <person name="Gao Y.C."/>
            <person name="Liu J.Z."/>
            <person name="Shao H.Z."/>
            <person name="Wang X."/>
            <person name="Wang C.C."/>
            <person name="Yang T.C."/>
            <person name="Huo Q.B."/>
            <person name="Li W."/>
            <person name="Chen H.Y."/>
            <person name="Chen S.E."/>
            <person name="Zhou L.G."/>
            <person name="Ni X.B."/>
            <person name="Tian J.H."/>
            <person name="Sheng Y."/>
            <person name="Liu T."/>
            <person name="Pan Y.S."/>
            <person name="Xia L.Y."/>
            <person name="Li J."/>
            <person name="Zhao F."/>
            <person name="Cao W.C."/>
        </authorList>
    </citation>
    <scope>NUCLEOTIDE SEQUENCE</scope>
    <source>
        <strain evidence="2">Rsan-2018</strain>
    </source>
</reference>
<accession>A0A9D4PEY4</accession>
<evidence type="ECO:0000256" key="1">
    <source>
        <dbReference type="SAM" id="Phobius"/>
    </source>
</evidence>